<dbReference type="Gene3D" id="1.10.8.430">
    <property type="entry name" value="Helical domain of apoptotic protease-activating factors"/>
    <property type="match status" value="1"/>
</dbReference>
<evidence type="ECO:0000259" key="5">
    <source>
        <dbReference type="Pfam" id="PF00931"/>
    </source>
</evidence>
<dbReference type="InterPro" id="IPR050905">
    <property type="entry name" value="Plant_NBS-LRR"/>
</dbReference>
<evidence type="ECO:0000256" key="1">
    <source>
        <dbReference type="ARBA" id="ARBA00022741"/>
    </source>
</evidence>
<dbReference type="FunFam" id="3.40.50.300:FF:001091">
    <property type="entry name" value="Probable disease resistance protein At1g61300"/>
    <property type="match status" value="1"/>
</dbReference>
<feature type="domain" description="NB-ARC" evidence="5">
    <location>
        <begin position="164"/>
        <end position="327"/>
    </location>
</feature>
<dbReference type="Pfam" id="PF00931">
    <property type="entry name" value="NB-ARC"/>
    <property type="match status" value="1"/>
</dbReference>
<dbReference type="EMBL" id="JARAOO010000014">
    <property type="protein sequence ID" value="KAJ7943006.1"/>
    <property type="molecule type" value="Genomic_DNA"/>
</dbReference>
<evidence type="ECO:0000256" key="4">
    <source>
        <dbReference type="SAM" id="Coils"/>
    </source>
</evidence>
<keyword evidence="3" id="KW-0067">ATP-binding</keyword>
<keyword evidence="4" id="KW-0175">Coiled coil</keyword>
<protein>
    <submittedName>
        <fullName evidence="6">Disease resistance protein</fullName>
    </submittedName>
</protein>
<dbReference type="PANTHER" id="PTHR33463:SF198">
    <property type="entry name" value="RPP4C3"/>
    <property type="match status" value="1"/>
</dbReference>
<evidence type="ECO:0000256" key="3">
    <source>
        <dbReference type="ARBA" id="ARBA00022840"/>
    </source>
</evidence>
<keyword evidence="2" id="KW-0611">Plant defense</keyword>
<dbReference type="InterPro" id="IPR042197">
    <property type="entry name" value="Apaf_helical"/>
</dbReference>
<dbReference type="AlphaFoldDB" id="A0AAD7KPT6"/>
<organism evidence="6 7">
    <name type="scientific">Quillaja saponaria</name>
    <name type="common">Soap bark tree</name>
    <dbReference type="NCBI Taxonomy" id="32244"/>
    <lineage>
        <taxon>Eukaryota</taxon>
        <taxon>Viridiplantae</taxon>
        <taxon>Streptophyta</taxon>
        <taxon>Embryophyta</taxon>
        <taxon>Tracheophyta</taxon>
        <taxon>Spermatophyta</taxon>
        <taxon>Magnoliopsida</taxon>
        <taxon>eudicotyledons</taxon>
        <taxon>Gunneridae</taxon>
        <taxon>Pentapetalae</taxon>
        <taxon>rosids</taxon>
        <taxon>fabids</taxon>
        <taxon>Fabales</taxon>
        <taxon>Quillajaceae</taxon>
        <taxon>Quillaja</taxon>
    </lineage>
</organism>
<dbReference type="Proteomes" id="UP001163823">
    <property type="component" value="Chromosome 14"/>
</dbReference>
<dbReference type="GO" id="GO:0043531">
    <property type="term" value="F:ADP binding"/>
    <property type="evidence" value="ECO:0007669"/>
    <property type="project" value="InterPro"/>
</dbReference>
<dbReference type="InterPro" id="IPR027417">
    <property type="entry name" value="P-loop_NTPase"/>
</dbReference>
<dbReference type="KEGG" id="qsa:O6P43_032611"/>
<accession>A0AAD7KPT6</accession>
<feature type="coiled-coil region" evidence="4">
    <location>
        <begin position="36"/>
        <end position="63"/>
    </location>
</feature>
<dbReference type="InterPro" id="IPR002182">
    <property type="entry name" value="NB-ARC"/>
</dbReference>
<dbReference type="PRINTS" id="PR00364">
    <property type="entry name" value="DISEASERSIST"/>
</dbReference>
<proteinExistence type="predicted"/>
<keyword evidence="7" id="KW-1185">Reference proteome</keyword>
<keyword evidence="1" id="KW-0547">Nucleotide-binding</keyword>
<dbReference type="GO" id="GO:0005524">
    <property type="term" value="F:ATP binding"/>
    <property type="evidence" value="ECO:0007669"/>
    <property type="project" value="UniProtKB-KW"/>
</dbReference>
<evidence type="ECO:0000313" key="6">
    <source>
        <dbReference type="EMBL" id="KAJ7943006.1"/>
    </source>
</evidence>
<evidence type="ECO:0000256" key="2">
    <source>
        <dbReference type="ARBA" id="ARBA00022821"/>
    </source>
</evidence>
<name>A0AAD7KPT6_QUISA</name>
<reference evidence="6" key="1">
    <citation type="journal article" date="2023" name="Science">
        <title>Elucidation of the pathway for biosynthesis of saponin adjuvants from the soapbark tree.</title>
        <authorList>
            <person name="Reed J."/>
            <person name="Orme A."/>
            <person name="El-Demerdash A."/>
            <person name="Owen C."/>
            <person name="Martin L.B.B."/>
            <person name="Misra R.C."/>
            <person name="Kikuchi S."/>
            <person name="Rejzek M."/>
            <person name="Martin A.C."/>
            <person name="Harkess A."/>
            <person name="Leebens-Mack J."/>
            <person name="Louveau T."/>
            <person name="Stephenson M.J."/>
            <person name="Osbourn A."/>
        </authorList>
    </citation>
    <scope>NUCLEOTIDE SEQUENCE</scope>
    <source>
        <strain evidence="6">S10</strain>
    </source>
</reference>
<dbReference type="SUPFAM" id="SSF52540">
    <property type="entry name" value="P-loop containing nucleoside triphosphate hydrolases"/>
    <property type="match status" value="1"/>
</dbReference>
<sequence>MEVVTAIAATTGKVAEYMVAPIGRQLGYLFCYGRNLNELSKKAEKIEEAKESTQHLVDAARNNGEEIERGALNWMRRVDEIYGHAKSLQAYAGHARAGCTSWSCPNLWSRHQLSRLAKKMSETIDAILGEKNLCEKISYRTAPKWIEKASITAGYMSFESRDMILNEIMEALKDPDINMIGVYGLGGVGKTTLVKDIARKAQEDKVFDVVAMSIVKHEQEVAKIQKEIAEMLGMKIEEESEFIRADRLHNRLKQEKNVLVILDDLWVGIDLSKIGIPFGSKQKGCKVLLTSRNQEVLSNQMDTQKDFFLGVLPKEEAWKLFKEMAGLEDLKENSEFLFTTAEVAEKCAGLPIALVTVGRALRNKSLSEWRDALRQLQSPTSRNISRLQEIVDNSIKLSFDYLESEELKNTFLLCAIGMGSNIAFTDLLKYSVGMRLFRGIYTIEAVRDRLNTLIGKLKARLPVARQLF</sequence>
<gene>
    <name evidence="6" type="ORF">O6P43_032611</name>
</gene>
<comment type="caution">
    <text evidence="6">The sequence shown here is derived from an EMBL/GenBank/DDBJ whole genome shotgun (WGS) entry which is preliminary data.</text>
</comment>
<dbReference type="PANTHER" id="PTHR33463">
    <property type="entry name" value="NB-ARC DOMAIN-CONTAINING PROTEIN-RELATED"/>
    <property type="match status" value="1"/>
</dbReference>
<evidence type="ECO:0000313" key="7">
    <source>
        <dbReference type="Proteomes" id="UP001163823"/>
    </source>
</evidence>
<dbReference type="GO" id="GO:0006952">
    <property type="term" value="P:defense response"/>
    <property type="evidence" value="ECO:0007669"/>
    <property type="project" value="UniProtKB-KW"/>
</dbReference>
<dbReference type="Gene3D" id="3.40.50.300">
    <property type="entry name" value="P-loop containing nucleotide triphosphate hydrolases"/>
    <property type="match status" value="1"/>
</dbReference>